<dbReference type="Proteomes" id="UP000007947">
    <property type="component" value="Chromosome"/>
</dbReference>
<sequence>MTITQIPSQGSVGADGLLLHEGDHVAQLALALENLEQALADAGLAPADLVELRVRTTDRRLFDDASEVLADRLAEHGIRPMITVTEVSRLDQPGMTITVQPITGSSMTAQSTTSQSITSHKGETSMTIDFTRTSCPIHLPGDPGYDQARTPWAVQVDQRPAAVAVPRTAAEVVEAVLAAIDARLRIAPQSSGHGASPFAAADLSDVMLIRLHELTGVTIDADRRIARVLGGTLWQPVVEAAAAYGLAARHGSSPDVAVAGYTLGGGLSWYARQHGLAAHHLTAVEIVLADGRLVRADAENEPDLFWALKGGGGSFGIVTALEFELLPIADAYAGMLLWPGERAAEVARAWAQWTRTAPESATTACRLMSFPPLPELPPFLSGRKLVVIDGAVLESDERAAEILAPLRALAPELDTFARVPLTAMTRIHLDPEGPTPSVSNSIMLSELEPETIDALLAVAGPDSGSSVLAAEIRHLGGALARPADAAVATLPGTYLGFFVAIAPFPEAAAIGLADATRAVEALAPWGTGGRYLNFDDNVVEVSAAYGHQAWQRLQQIRAQVDPQGRMVANHGV</sequence>
<accession>F5XIB5</accession>
<dbReference type="EMBL" id="AP012204">
    <property type="protein sequence ID" value="BAK35784.1"/>
    <property type="molecule type" value="Genomic_DNA"/>
</dbReference>
<reference evidence="7 8" key="1">
    <citation type="submission" date="2011-05" db="EMBL/GenBank/DDBJ databases">
        <title>Whole genome sequence of Microlunatus phosphovorus NM-1.</title>
        <authorList>
            <person name="Hosoyama A."/>
            <person name="Sasaki K."/>
            <person name="Harada T."/>
            <person name="Igarashi R."/>
            <person name="Kawakoshi A."/>
            <person name="Sasagawa M."/>
            <person name="Fukada J."/>
            <person name="Nakamura S."/>
            <person name="Katano Y."/>
            <person name="Hanada S."/>
            <person name="Kamagata Y."/>
            <person name="Nakamura N."/>
            <person name="Yamazaki S."/>
            <person name="Fujita N."/>
        </authorList>
    </citation>
    <scope>NUCLEOTIDE SEQUENCE [LARGE SCALE GENOMIC DNA]</scope>
    <source>
        <strain evidence="8">ATCC 700054 / DSM 10555 / JCM 9379 / NBRC 101784 / NCIMB 13414 / VKM Ac-1990 / NM-1</strain>
    </source>
</reference>
<organism evidence="7 8">
    <name type="scientific">Microlunatus phosphovorus (strain ATCC 700054 / DSM 10555 / JCM 9379 / NBRC 101784 / NCIMB 13414 / VKM Ac-1990 / NM-1)</name>
    <dbReference type="NCBI Taxonomy" id="1032480"/>
    <lineage>
        <taxon>Bacteria</taxon>
        <taxon>Bacillati</taxon>
        <taxon>Actinomycetota</taxon>
        <taxon>Actinomycetes</taxon>
        <taxon>Propionibacteriales</taxon>
        <taxon>Propionibacteriaceae</taxon>
        <taxon>Microlunatus</taxon>
    </lineage>
</organism>
<dbReference type="SUPFAM" id="SSF55298">
    <property type="entry name" value="YjgF-like"/>
    <property type="match status" value="1"/>
</dbReference>
<dbReference type="Gene3D" id="3.30.465.10">
    <property type="match status" value="1"/>
</dbReference>
<dbReference type="InterPro" id="IPR006175">
    <property type="entry name" value="YjgF/YER057c/UK114"/>
</dbReference>
<dbReference type="eggNOG" id="COG0277">
    <property type="taxonomic scope" value="Bacteria"/>
</dbReference>
<feature type="domain" description="FAD-binding PCMH-type" evidence="6">
    <location>
        <begin position="156"/>
        <end position="328"/>
    </location>
</feature>
<dbReference type="InterPro" id="IPR016169">
    <property type="entry name" value="FAD-bd_PCMH_sub2"/>
</dbReference>
<dbReference type="InterPro" id="IPR016167">
    <property type="entry name" value="FAD-bd_PCMH_sub1"/>
</dbReference>
<dbReference type="Pfam" id="PF01042">
    <property type="entry name" value="Ribonuc_L-PSP"/>
    <property type="match status" value="1"/>
</dbReference>
<dbReference type="InterPro" id="IPR035959">
    <property type="entry name" value="RutC-like_sf"/>
</dbReference>
<protein>
    <submittedName>
        <fullName evidence="7">Oxidoreductase</fullName>
    </submittedName>
</protein>
<dbReference type="InterPro" id="IPR036318">
    <property type="entry name" value="FAD-bd_PCMH-like_sf"/>
</dbReference>
<keyword evidence="5" id="KW-0560">Oxidoreductase</keyword>
<dbReference type="InterPro" id="IPR006094">
    <property type="entry name" value="Oxid_FAD_bind_N"/>
</dbReference>
<evidence type="ECO:0000313" key="7">
    <source>
        <dbReference type="EMBL" id="BAK35784.1"/>
    </source>
</evidence>
<keyword evidence="3" id="KW-0285">Flavoprotein</keyword>
<dbReference type="GO" id="GO:0016491">
    <property type="term" value="F:oxidoreductase activity"/>
    <property type="evidence" value="ECO:0007669"/>
    <property type="project" value="UniProtKB-KW"/>
</dbReference>
<dbReference type="PROSITE" id="PS00862">
    <property type="entry name" value="OX2_COVAL_FAD"/>
    <property type="match status" value="1"/>
</dbReference>
<dbReference type="InterPro" id="IPR050416">
    <property type="entry name" value="FAD-linked_Oxidoreductase"/>
</dbReference>
<evidence type="ECO:0000256" key="1">
    <source>
        <dbReference type="ARBA" id="ARBA00001974"/>
    </source>
</evidence>
<gene>
    <name evidence="7" type="ordered locus">MLP_27700</name>
</gene>
<dbReference type="PANTHER" id="PTHR42973:SF39">
    <property type="entry name" value="FAD-BINDING PCMH-TYPE DOMAIN-CONTAINING PROTEIN"/>
    <property type="match status" value="1"/>
</dbReference>
<dbReference type="InterPro" id="IPR006093">
    <property type="entry name" value="Oxy_OxRdtase_FAD_BS"/>
</dbReference>
<dbReference type="OrthoDB" id="5169292at2"/>
<comment type="cofactor">
    <cofactor evidence="1">
        <name>FAD</name>
        <dbReference type="ChEBI" id="CHEBI:57692"/>
    </cofactor>
</comment>
<dbReference type="eggNOG" id="COG0251">
    <property type="taxonomic scope" value="Bacteria"/>
</dbReference>
<proteinExistence type="inferred from homology"/>
<evidence type="ECO:0000313" key="8">
    <source>
        <dbReference type="Proteomes" id="UP000007947"/>
    </source>
</evidence>
<dbReference type="KEGG" id="mph:MLP_27700"/>
<evidence type="ECO:0000256" key="3">
    <source>
        <dbReference type="ARBA" id="ARBA00022630"/>
    </source>
</evidence>
<evidence type="ECO:0000259" key="6">
    <source>
        <dbReference type="PROSITE" id="PS51387"/>
    </source>
</evidence>
<dbReference type="Pfam" id="PF01565">
    <property type="entry name" value="FAD_binding_4"/>
    <property type="match status" value="1"/>
</dbReference>
<dbReference type="HOGENOM" id="CLU_018354_10_0_11"/>
<dbReference type="Gene3D" id="3.40.462.20">
    <property type="match status" value="1"/>
</dbReference>
<name>F5XIB5_MICPN</name>
<dbReference type="SUPFAM" id="SSF56176">
    <property type="entry name" value="FAD-binding/transporter-associated domain-like"/>
    <property type="match status" value="1"/>
</dbReference>
<keyword evidence="8" id="KW-1185">Reference proteome</keyword>
<comment type="similarity">
    <text evidence="2">Belongs to the oxygen-dependent FAD-linked oxidoreductase family.</text>
</comment>
<evidence type="ECO:0000256" key="2">
    <source>
        <dbReference type="ARBA" id="ARBA00005466"/>
    </source>
</evidence>
<dbReference type="STRING" id="1032480.MLP_27700"/>
<evidence type="ECO:0000256" key="5">
    <source>
        <dbReference type="ARBA" id="ARBA00023002"/>
    </source>
</evidence>
<dbReference type="PANTHER" id="PTHR42973">
    <property type="entry name" value="BINDING OXIDOREDUCTASE, PUTATIVE (AFU_ORTHOLOGUE AFUA_1G17690)-RELATED"/>
    <property type="match status" value="1"/>
</dbReference>
<dbReference type="Gene3D" id="3.30.1330.40">
    <property type="entry name" value="RutC-like"/>
    <property type="match status" value="1"/>
</dbReference>
<dbReference type="AlphaFoldDB" id="F5XIB5"/>
<dbReference type="RefSeq" id="WP_013863653.1">
    <property type="nucleotide sequence ID" value="NC_015635.1"/>
</dbReference>
<keyword evidence="4" id="KW-0274">FAD</keyword>
<dbReference type="GO" id="GO:0071949">
    <property type="term" value="F:FAD binding"/>
    <property type="evidence" value="ECO:0007669"/>
    <property type="project" value="InterPro"/>
</dbReference>
<dbReference type="PROSITE" id="PS51387">
    <property type="entry name" value="FAD_PCMH"/>
    <property type="match status" value="1"/>
</dbReference>
<dbReference type="Gene3D" id="3.30.43.10">
    <property type="entry name" value="Uridine Diphospho-n-acetylenolpyruvylglucosamine Reductase, domain 2"/>
    <property type="match status" value="1"/>
</dbReference>
<dbReference type="InterPro" id="IPR016166">
    <property type="entry name" value="FAD-bd_PCMH"/>
</dbReference>
<evidence type="ECO:0000256" key="4">
    <source>
        <dbReference type="ARBA" id="ARBA00022827"/>
    </source>
</evidence>